<proteinExistence type="predicted"/>
<protein>
    <submittedName>
        <fullName evidence="1">Uncharacterized protein</fullName>
    </submittedName>
</protein>
<gene>
    <name evidence="1" type="ORF">ARGLB_037_01550</name>
</gene>
<dbReference type="AlphaFoldDB" id="H0QK64"/>
<organism evidence="1 2">
    <name type="scientific">Arthrobacter globiformis (strain ATCC 8010 / DSM 20124 / JCM 1332 / NBRC 12137 / NCIMB 8907 / NRRL B-2979 / 168)</name>
    <dbReference type="NCBI Taxonomy" id="1077972"/>
    <lineage>
        <taxon>Bacteria</taxon>
        <taxon>Bacillati</taxon>
        <taxon>Actinomycetota</taxon>
        <taxon>Actinomycetes</taxon>
        <taxon>Micrococcales</taxon>
        <taxon>Micrococcaceae</taxon>
        <taxon>Arthrobacter</taxon>
    </lineage>
</organism>
<dbReference type="EMBL" id="BAEG01000037">
    <property type="protein sequence ID" value="GAB13304.1"/>
    <property type="molecule type" value="Genomic_DNA"/>
</dbReference>
<accession>H0QK64</accession>
<comment type="caution">
    <text evidence="1">The sequence shown here is derived from an EMBL/GenBank/DDBJ whole genome shotgun (WGS) entry which is preliminary data.</text>
</comment>
<sequence>MIQTTHTIRVTPADASKVDDLLNSAVGELIPRAIALNHGIRVTRMGTGDYTAETAADVPCGYTVYEHR</sequence>
<dbReference type="Proteomes" id="UP000003828">
    <property type="component" value="Unassembled WGS sequence"/>
</dbReference>
<dbReference type="STRING" id="1077972.ARGLB_037_01550"/>
<evidence type="ECO:0000313" key="2">
    <source>
        <dbReference type="Proteomes" id="UP000003828"/>
    </source>
</evidence>
<reference evidence="1 2" key="1">
    <citation type="submission" date="2011-12" db="EMBL/GenBank/DDBJ databases">
        <title>Whole genome shotgun sequence of Arthrobacter globiformis NBRC 12137.</title>
        <authorList>
            <person name="Miyazawa S."/>
            <person name="Hosoyama A."/>
            <person name="Tsuchikane K."/>
            <person name="Katsumata H."/>
            <person name="Yamazaki S."/>
            <person name="Fujita N."/>
        </authorList>
    </citation>
    <scope>NUCLEOTIDE SEQUENCE [LARGE SCALE GENOMIC DNA]</scope>
    <source>
        <strain evidence="1 2">NBRC 12137</strain>
    </source>
</reference>
<evidence type="ECO:0000313" key="1">
    <source>
        <dbReference type="EMBL" id="GAB13304.1"/>
    </source>
</evidence>
<name>H0QK64_ARTG1</name>
<keyword evidence="2" id="KW-1185">Reference proteome</keyword>